<protein>
    <submittedName>
        <fullName evidence="1">Uncharacterized protein</fullName>
    </submittedName>
</protein>
<accession>A0A6M2E2T1</accession>
<dbReference type="EMBL" id="GIDH01000680">
    <property type="protein sequence ID" value="NOV52623.1"/>
    <property type="molecule type" value="Transcribed_RNA"/>
</dbReference>
<evidence type="ECO:0000313" key="1">
    <source>
        <dbReference type="EMBL" id="NOV52623.1"/>
    </source>
</evidence>
<dbReference type="AlphaFoldDB" id="A0A6M2E2T1"/>
<reference evidence="1" key="1">
    <citation type="submission" date="2019-12" db="EMBL/GenBank/DDBJ databases">
        <title>The sialotranscriptome of the gopher-tortoise tick, Amblyomma tuberculatum.</title>
        <authorList>
            <person name="Karim S."/>
            <person name="Andersen J."/>
            <person name="Kumar D."/>
            <person name="Adamson S."/>
            <person name="Ennen J."/>
            <person name="Qualis C.P."/>
            <person name="Ribeiro J.M.C."/>
        </authorList>
    </citation>
    <scope>NUCLEOTIDE SEQUENCE</scope>
    <source>
        <strain evidence="1">Removed</strain>
        <tissue evidence="1">Salivary glands</tissue>
    </source>
</reference>
<sequence>MLSAGTCNYLLLHVPATQALPLIKDVSFAKLHFESMLTSRFCPYSFPLVRICSETRTSCSTVLGSRDTLLALWSALEVEKSCSTEPEDVGTTKTDSGLVLIRPGVCHYFFYQNEKHSVGDG</sequence>
<organism evidence="1">
    <name type="scientific">Amblyomma tuberculatum</name>
    <dbReference type="NCBI Taxonomy" id="48802"/>
    <lineage>
        <taxon>Eukaryota</taxon>
        <taxon>Metazoa</taxon>
        <taxon>Ecdysozoa</taxon>
        <taxon>Arthropoda</taxon>
        <taxon>Chelicerata</taxon>
        <taxon>Arachnida</taxon>
        <taxon>Acari</taxon>
        <taxon>Parasitiformes</taxon>
        <taxon>Ixodida</taxon>
        <taxon>Ixodoidea</taxon>
        <taxon>Ixodidae</taxon>
        <taxon>Amblyomminae</taxon>
        <taxon>Amblyomma</taxon>
    </lineage>
</organism>
<name>A0A6M2E2T1_9ACAR</name>
<proteinExistence type="predicted"/>